<evidence type="ECO:0000313" key="14">
    <source>
        <dbReference type="Proteomes" id="UP000007797"/>
    </source>
</evidence>
<dbReference type="GO" id="GO:0046872">
    <property type="term" value="F:metal ion binding"/>
    <property type="evidence" value="ECO:0007669"/>
    <property type="project" value="UniProtKB-KW"/>
</dbReference>
<dbReference type="InterPro" id="IPR011333">
    <property type="entry name" value="SKP1/BTB/POZ_sf"/>
</dbReference>
<dbReference type="SMART" id="SM00872">
    <property type="entry name" value="Alpha-mann_mid"/>
    <property type="match status" value="1"/>
</dbReference>
<proteinExistence type="inferred from homology"/>
<dbReference type="InterPro" id="IPR050843">
    <property type="entry name" value="Glycosyl_Hydrlase_38"/>
</dbReference>
<keyword evidence="5" id="KW-0880">Kelch repeat</keyword>
<dbReference type="InterPro" id="IPR011013">
    <property type="entry name" value="Gal_mutarotase_sf_dom"/>
</dbReference>
<evidence type="ECO:0000256" key="5">
    <source>
        <dbReference type="ARBA" id="ARBA00022441"/>
    </source>
</evidence>
<dbReference type="GO" id="GO:0004559">
    <property type="term" value="F:alpha-mannosidase activity"/>
    <property type="evidence" value="ECO:0007669"/>
    <property type="project" value="UniProtKB-EC"/>
</dbReference>
<dbReference type="Gene3D" id="2.120.10.80">
    <property type="entry name" value="Kelch-type beta propeller"/>
    <property type="match status" value="2"/>
</dbReference>
<accession>F4Q548</accession>
<comment type="cofactor">
    <cofactor evidence="2">
        <name>Zn(2+)</name>
        <dbReference type="ChEBI" id="CHEBI:29105"/>
    </cofactor>
</comment>
<evidence type="ECO:0000256" key="4">
    <source>
        <dbReference type="ARBA" id="ARBA00012752"/>
    </source>
</evidence>
<dbReference type="SUPFAM" id="SSF88713">
    <property type="entry name" value="Glycoside hydrolase/deacetylase"/>
    <property type="match status" value="1"/>
</dbReference>
<sequence>MAIISNNNNNTSTTDTTSSSNDTSSIIVGQEVSPEQQSDHNNNNNNCQLPDASTKWTILPTSNSPTPRFDNSLTHYEGYLYMFGGNNEDVNTNLTQFLRLDLSTNSWHALQCNMKRRILHTAVIHNRSMYVYGGGVYEDERTSFFGPSSKVFKTINELLCYEFETQNWNRIETNEGPTVDGHCAVVIGDNIRNDKDYIYVFGGYDSHTPNNDLWQYDVQLGTWKVVSSTLSTAPPRYAHSANLFEDKMYVYGGYSKKGYLRDLHTYDFTKEEWKLIPTGDTPPKRRRHQSVVVDTDGRPRILLYGGSYISCLYNDLWEYVFPSKVHIPCDQLVPDFLTLFNNAEEYFSDIAFVVEGKRIPAHRNILSVRSNYFKSLFTNGLKESFEKDIIIKDEKYDDFIALIRFIYTGDEGYVNLENCMGLLHLSDCYLISRLKIVCEAKATEGIAIDTVVTLFKQADFYKLTKLRQICIAFIAKNHKECLATGMLTTLESSVLLEIMYLALDQHGLANQDREFPQERLNVHLIMHSHDDAGWLKTFEEYYQDQVKSILSSIVKALSIDPKRRFNWSEIIFLERWWREQGDDMKQTFKHLVQTKQIAFTNGGWVQYDEACTTTESVIEHFTEGHRFIVENFGAEYLPKSGWQIDPFGHATKTAAVMSAMGYENIVLDRVSTTIKDQMNRDKSTEFVWRGSRSRGKNSDMFAHVLDTFYTSPAGIGTGEYPTLINHLPQDWANSIFETAVYRSSHYLTPHLLMTIGGDFAFNNSVEFFQVFDQTLAMLNSKTLIVAFKYSTVDDYFAAAKNWLARNKTPLLIRYNEDFFPLLEQNDAWTGYYTTKPALKRKSRLVDGNKRMADTLDILNFNPINYNSKLRDAQRNCSILLHHDAITGTSRVKVIEDYSIRLDNANTIIEQVSVDSIKKYYHLDDQMKLVNGDSPFISDFRDSKTLLFFNPLGWDRVEPVTIQLNYIAYTSQPGMCAYSMQCWDYKSNSFLSTPVDCTLRANVDTNVQYLQFDFLISIPALSFNHCILSKDSKQSSKTLIQQNINNGYIVDNNKLSITISNISNLMESIYDKSLNTQFSLRHTMVSYNSGFGGSYVLKLRGIKEYQLYQPSGFWSGEVMKEFKSTDRANLQEVSLKIYQTNNNDNGRLERFFDFIYNIQGIDKYEIFSQFETYLLSTNIVSDSGYEFQFRRPCLNRTLESCFYPSVHASYIVDSKTGISFVCLNDRSRGVASPSSGTVLHHLHRSMVYDDNKGLGQPGKDNSRVTIKNRCFVDNIANMQNYIWKESIMFKHSIQIFELQQQTASTSNFDLLHTNYSPFLSKSLPQDIHILSVKYSDGGILLRLMNIRDLPTSTSIILQLGDYFKFSTDTIIILPLNGIPSVSKRMIPCFDDGLKCYDDSHIVDTQDDTSKTTTTVEIHPMEIKTILFPSK</sequence>
<dbReference type="GeneID" id="14868801"/>
<dbReference type="SUPFAM" id="SSF54695">
    <property type="entry name" value="POZ domain"/>
    <property type="match status" value="1"/>
</dbReference>
<dbReference type="RefSeq" id="XP_004356425.1">
    <property type="nucleotide sequence ID" value="XM_004356372.1"/>
</dbReference>
<dbReference type="InterPro" id="IPR000210">
    <property type="entry name" value="BTB/POZ_dom"/>
</dbReference>
<dbReference type="Gene3D" id="3.20.110.10">
    <property type="entry name" value="Glycoside hydrolase 38, N terminal domain"/>
    <property type="match status" value="1"/>
</dbReference>
<dbReference type="KEGG" id="dfa:DFA_08942"/>
<dbReference type="GO" id="GO:0030246">
    <property type="term" value="F:carbohydrate binding"/>
    <property type="evidence" value="ECO:0007669"/>
    <property type="project" value="InterPro"/>
</dbReference>
<dbReference type="InterPro" id="IPR006652">
    <property type="entry name" value="Kelch_1"/>
</dbReference>
<reference evidence="14" key="1">
    <citation type="journal article" date="2011" name="Genome Res.">
        <title>Phylogeny-wide analysis of social amoeba genomes highlights ancient origins for complex intercellular communication.</title>
        <authorList>
            <person name="Heidel A.J."/>
            <person name="Lawal H.M."/>
            <person name="Felder M."/>
            <person name="Schilde C."/>
            <person name="Helps N.R."/>
            <person name="Tunggal B."/>
            <person name="Rivero F."/>
            <person name="John U."/>
            <person name="Schleicher M."/>
            <person name="Eichinger L."/>
            <person name="Platzer M."/>
            <person name="Noegel A.A."/>
            <person name="Schaap P."/>
            <person name="Gloeckner G."/>
        </authorList>
    </citation>
    <scope>NUCLEOTIDE SEQUENCE [LARGE SCALE GENOMIC DNA]</scope>
    <source>
        <strain evidence="14">SH3</strain>
    </source>
</reference>
<evidence type="ECO:0000256" key="3">
    <source>
        <dbReference type="ARBA" id="ARBA00009792"/>
    </source>
</evidence>
<evidence type="ECO:0000259" key="12">
    <source>
        <dbReference type="PROSITE" id="PS50097"/>
    </source>
</evidence>
<dbReference type="PROSITE" id="PS50097">
    <property type="entry name" value="BTB"/>
    <property type="match status" value="1"/>
</dbReference>
<dbReference type="InterPro" id="IPR000602">
    <property type="entry name" value="Glyco_hydro_38_N"/>
</dbReference>
<dbReference type="Gene3D" id="2.70.98.30">
    <property type="entry name" value="Golgi alpha-mannosidase II, domain 4"/>
    <property type="match status" value="1"/>
</dbReference>
<dbReference type="InterPro" id="IPR015341">
    <property type="entry name" value="Glyco_hydro_38_cen"/>
</dbReference>
<dbReference type="InterPro" id="IPR015915">
    <property type="entry name" value="Kelch-typ_b-propeller"/>
</dbReference>
<dbReference type="Pfam" id="PF09261">
    <property type="entry name" value="Alpha-mann_mid"/>
    <property type="match status" value="1"/>
</dbReference>
<organism evidence="13 14">
    <name type="scientific">Cavenderia fasciculata</name>
    <name type="common">Slime mold</name>
    <name type="synonym">Dictyostelium fasciculatum</name>
    <dbReference type="NCBI Taxonomy" id="261658"/>
    <lineage>
        <taxon>Eukaryota</taxon>
        <taxon>Amoebozoa</taxon>
        <taxon>Evosea</taxon>
        <taxon>Eumycetozoa</taxon>
        <taxon>Dictyostelia</taxon>
        <taxon>Acytosteliales</taxon>
        <taxon>Cavenderiaceae</taxon>
        <taxon>Cavenderia</taxon>
    </lineage>
</organism>
<feature type="domain" description="BTB" evidence="12">
    <location>
        <begin position="348"/>
        <end position="415"/>
    </location>
</feature>
<dbReference type="CDD" id="cd18186">
    <property type="entry name" value="BTB_POZ_ZBTB_KLHL-like"/>
    <property type="match status" value="1"/>
</dbReference>
<protein>
    <recommendedName>
        <fullName evidence="4">alpha-mannosidase</fullName>
        <ecNumber evidence="4">3.2.1.24</ecNumber>
    </recommendedName>
</protein>
<dbReference type="OrthoDB" id="16654at2759"/>
<dbReference type="Pfam" id="PF00651">
    <property type="entry name" value="BTB"/>
    <property type="match status" value="1"/>
</dbReference>
<dbReference type="InterPro" id="IPR037094">
    <property type="entry name" value="Glyco_hydro_38_cen_sf"/>
</dbReference>
<keyword evidence="14" id="KW-1185">Reference proteome</keyword>
<dbReference type="EC" id="3.2.1.24" evidence="4"/>
<dbReference type="SMART" id="SM00225">
    <property type="entry name" value="BTB"/>
    <property type="match status" value="1"/>
</dbReference>
<keyword evidence="8" id="KW-0378">Hydrolase</keyword>
<evidence type="ECO:0000313" key="13">
    <source>
        <dbReference type="EMBL" id="EGG17941.1"/>
    </source>
</evidence>
<dbReference type="InterPro" id="IPR011330">
    <property type="entry name" value="Glyco_hydro/deAcase_b/a-brl"/>
</dbReference>
<evidence type="ECO:0000256" key="10">
    <source>
        <dbReference type="ARBA" id="ARBA00023295"/>
    </source>
</evidence>
<dbReference type="SUPFAM" id="SSF117281">
    <property type="entry name" value="Kelch motif"/>
    <property type="match status" value="1"/>
</dbReference>
<feature type="compositionally biased region" description="Low complexity" evidence="11">
    <location>
        <begin position="1"/>
        <end position="25"/>
    </location>
</feature>
<comment type="catalytic activity">
    <reaction evidence="1">
        <text>Hydrolysis of terminal, non-reducing alpha-D-mannose residues in alpha-D-mannosides.</text>
        <dbReference type="EC" id="3.2.1.24"/>
    </reaction>
</comment>
<dbReference type="PANTHER" id="PTHR11607:SF68">
    <property type="entry name" value="ALPHA-MANNOSIDASE F"/>
    <property type="match status" value="1"/>
</dbReference>
<gene>
    <name evidence="13" type="ORF">DFA_08942</name>
</gene>
<dbReference type="Gene3D" id="3.30.710.10">
    <property type="entry name" value="Potassium Channel Kv1.1, Chain A"/>
    <property type="match status" value="1"/>
</dbReference>
<evidence type="ECO:0000256" key="11">
    <source>
        <dbReference type="SAM" id="MobiDB-lite"/>
    </source>
</evidence>
<evidence type="ECO:0000256" key="2">
    <source>
        <dbReference type="ARBA" id="ARBA00001947"/>
    </source>
</evidence>
<dbReference type="Pfam" id="PF01074">
    <property type="entry name" value="Glyco_hydro_38N"/>
    <property type="match status" value="1"/>
</dbReference>
<evidence type="ECO:0000256" key="9">
    <source>
        <dbReference type="ARBA" id="ARBA00022833"/>
    </source>
</evidence>
<comment type="similarity">
    <text evidence="3">Belongs to the glycosyl hydrolase 38 family.</text>
</comment>
<dbReference type="Pfam" id="PF24681">
    <property type="entry name" value="Kelch_KLHDC2_KLHL20_DRC7"/>
    <property type="match status" value="1"/>
</dbReference>
<name>F4Q548_CACFS</name>
<dbReference type="CDD" id="cd14733">
    <property type="entry name" value="BACK"/>
    <property type="match status" value="1"/>
</dbReference>
<evidence type="ECO:0000256" key="8">
    <source>
        <dbReference type="ARBA" id="ARBA00022801"/>
    </source>
</evidence>
<keyword evidence="7" id="KW-0677">Repeat</keyword>
<dbReference type="PANTHER" id="PTHR11607">
    <property type="entry name" value="ALPHA-MANNOSIDASE"/>
    <property type="match status" value="1"/>
</dbReference>
<evidence type="ECO:0000256" key="1">
    <source>
        <dbReference type="ARBA" id="ARBA00000365"/>
    </source>
</evidence>
<evidence type="ECO:0000256" key="7">
    <source>
        <dbReference type="ARBA" id="ARBA00022737"/>
    </source>
</evidence>
<dbReference type="Proteomes" id="UP000007797">
    <property type="component" value="Unassembled WGS sequence"/>
</dbReference>
<feature type="region of interest" description="Disordered" evidence="11">
    <location>
        <begin position="1"/>
        <end position="51"/>
    </location>
</feature>
<dbReference type="Gene3D" id="1.20.1270.50">
    <property type="entry name" value="Glycoside hydrolase family 38, central domain"/>
    <property type="match status" value="1"/>
</dbReference>
<dbReference type="SUPFAM" id="SSF88688">
    <property type="entry name" value="Families 57/38 glycoside transferase middle domain"/>
    <property type="match status" value="1"/>
</dbReference>
<dbReference type="SMART" id="SM00612">
    <property type="entry name" value="Kelch"/>
    <property type="match status" value="3"/>
</dbReference>
<dbReference type="EMBL" id="GL883021">
    <property type="protein sequence ID" value="EGG17941.1"/>
    <property type="molecule type" value="Genomic_DNA"/>
</dbReference>
<keyword evidence="9" id="KW-0862">Zinc</keyword>
<dbReference type="GO" id="GO:0005764">
    <property type="term" value="C:lysosome"/>
    <property type="evidence" value="ECO:0007669"/>
    <property type="project" value="TreeGrafter"/>
</dbReference>
<dbReference type="InterPro" id="IPR027291">
    <property type="entry name" value="Glyco_hydro_38_N_sf"/>
</dbReference>
<keyword evidence="6" id="KW-0479">Metal-binding</keyword>
<dbReference type="SUPFAM" id="SSF74650">
    <property type="entry name" value="Galactose mutarotase-like"/>
    <property type="match status" value="1"/>
</dbReference>
<dbReference type="CDD" id="cd00451">
    <property type="entry name" value="GH38N_AMII_euk"/>
    <property type="match status" value="1"/>
</dbReference>
<dbReference type="GO" id="GO:0006013">
    <property type="term" value="P:mannose metabolic process"/>
    <property type="evidence" value="ECO:0007669"/>
    <property type="project" value="InterPro"/>
</dbReference>
<evidence type="ECO:0000256" key="6">
    <source>
        <dbReference type="ARBA" id="ARBA00022723"/>
    </source>
</evidence>
<keyword evidence="10" id="KW-0326">Glycosidase</keyword>
<dbReference type="InterPro" id="IPR028995">
    <property type="entry name" value="Glyco_hydro_57/38_cen_sf"/>
</dbReference>